<dbReference type="EC" id="6.3.5.-" evidence="1"/>
<dbReference type="InterPro" id="IPR036113">
    <property type="entry name" value="Asp/Glu-ADT_sf_sub_c"/>
</dbReference>
<dbReference type="InterPro" id="IPR003837">
    <property type="entry name" value="GatC"/>
</dbReference>
<protein>
    <recommendedName>
        <fullName evidence="1">Aspartyl/glutamyl-tRNA(Asn/Gln) amidotransferase subunit C</fullName>
        <shortName evidence="1">Asp/Glu-ADT subunit C</shortName>
        <ecNumber evidence="1">6.3.5.-</ecNumber>
    </recommendedName>
</protein>
<dbReference type="GO" id="GO:0070681">
    <property type="term" value="P:glutaminyl-tRNAGln biosynthesis via transamidation"/>
    <property type="evidence" value="ECO:0007669"/>
    <property type="project" value="TreeGrafter"/>
</dbReference>
<dbReference type="GO" id="GO:0006412">
    <property type="term" value="P:translation"/>
    <property type="evidence" value="ECO:0007669"/>
    <property type="project" value="UniProtKB-UniRule"/>
</dbReference>
<organism evidence="2 3">
    <name type="scientific">Luteolibacter yonseiensis</name>
    <dbReference type="NCBI Taxonomy" id="1144680"/>
    <lineage>
        <taxon>Bacteria</taxon>
        <taxon>Pseudomonadati</taxon>
        <taxon>Verrucomicrobiota</taxon>
        <taxon>Verrucomicrobiia</taxon>
        <taxon>Verrucomicrobiales</taxon>
        <taxon>Verrucomicrobiaceae</taxon>
        <taxon>Luteolibacter</taxon>
    </lineage>
</organism>
<proteinExistence type="inferred from homology"/>
<keyword evidence="1" id="KW-0648">Protein biosynthesis</keyword>
<keyword evidence="1" id="KW-0547">Nucleotide-binding</keyword>
<reference evidence="2" key="1">
    <citation type="submission" date="2021-01" db="EMBL/GenBank/DDBJ databases">
        <title>Modified the classification status of verrucomicrobia.</title>
        <authorList>
            <person name="Feng X."/>
        </authorList>
    </citation>
    <scope>NUCLEOTIDE SEQUENCE</scope>
    <source>
        <strain evidence="2">JCM 18052</strain>
    </source>
</reference>
<dbReference type="EMBL" id="JAENIK010000009">
    <property type="protein sequence ID" value="MBK1815639.1"/>
    <property type="molecule type" value="Genomic_DNA"/>
</dbReference>
<dbReference type="GO" id="GO:0005524">
    <property type="term" value="F:ATP binding"/>
    <property type="evidence" value="ECO:0007669"/>
    <property type="project" value="UniProtKB-KW"/>
</dbReference>
<dbReference type="SUPFAM" id="SSF141000">
    <property type="entry name" value="Glu-tRNAGln amidotransferase C subunit"/>
    <property type="match status" value="1"/>
</dbReference>
<keyword evidence="3" id="KW-1185">Reference proteome</keyword>
<comment type="subunit">
    <text evidence="1">Heterotrimer of A, B and C subunits.</text>
</comment>
<dbReference type="Proteomes" id="UP000600139">
    <property type="component" value="Unassembled WGS sequence"/>
</dbReference>
<dbReference type="Pfam" id="PF02686">
    <property type="entry name" value="GatC"/>
    <property type="match status" value="1"/>
</dbReference>
<evidence type="ECO:0000256" key="1">
    <source>
        <dbReference type="HAMAP-Rule" id="MF_00122"/>
    </source>
</evidence>
<dbReference type="Gene3D" id="1.10.20.60">
    <property type="entry name" value="Glu-tRNAGln amidotransferase C subunit, N-terminal domain"/>
    <property type="match status" value="1"/>
</dbReference>
<dbReference type="PANTHER" id="PTHR15004:SF0">
    <property type="entry name" value="GLUTAMYL-TRNA(GLN) AMIDOTRANSFERASE SUBUNIT C, MITOCHONDRIAL"/>
    <property type="match status" value="1"/>
</dbReference>
<comment type="caution">
    <text evidence="2">The sequence shown here is derived from an EMBL/GenBank/DDBJ whole genome shotgun (WGS) entry which is preliminary data.</text>
</comment>
<comment type="catalytic activity">
    <reaction evidence="1">
        <text>L-glutamyl-tRNA(Gln) + L-glutamine + ATP + H2O = L-glutaminyl-tRNA(Gln) + L-glutamate + ADP + phosphate + H(+)</text>
        <dbReference type="Rhea" id="RHEA:17521"/>
        <dbReference type="Rhea" id="RHEA-COMP:9681"/>
        <dbReference type="Rhea" id="RHEA-COMP:9684"/>
        <dbReference type="ChEBI" id="CHEBI:15377"/>
        <dbReference type="ChEBI" id="CHEBI:15378"/>
        <dbReference type="ChEBI" id="CHEBI:29985"/>
        <dbReference type="ChEBI" id="CHEBI:30616"/>
        <dbReference type="ChEBI" id="CHEBI:43474"/>
        <dbReference type="ChEBI" id="CHEBI:58359"/>
        <dbReference type="ChEBI" id="CHEBI:78520"/>
        <dbReference type="ChEBI" id="CHEBI:78521"/>
        <dbReference type="ChEBI" id="CHEBI:456216"/>
    </reaction>
</comment>
<keyword evidence="1" id="KW-0067">ATP-binding</keyword>
<comment type="catalytic activity">
    <reaction evidence="1">
        <text>L-aspartyl-tRNA(Asn) + L-glutamine + ATP + H2O = L-asparaginyl-tRNA(Asn) + L-glutamate + ADP + phosphate + 2 H(+)</text>
        <dbReference type="Rhea" id="RHEA:14513"/>
        <dbReference type="Rhea" id="RHEA-COMP:9674"/>
        <dbReference type="Rhea" id="RHEA-COMP:9677"/>
        <dbReference type="ChEBI" id="CHEBI:15377"/>
        <dbReference type="ChEBI" id="CHEBI:15378"/>
        <dbReference type="ChEBI" id="CHEBI:29985"/>
        <dbReference type="ChEBI" id="CHEBI:30616"/>
        <dbReference type="ChEBI" id="CHEBI:43474"/>
        <dbReference type="ChEBI" id="CHEBI:58359"/>
        <dbReference type="ChEBI" id="CHEBI:78515"/>
        <dbReference type="ChEBI" id="CHEBI:78516"/>
        <dbReference type="ChEBI" id="CHEBI:456216"/>
    </reaction>
</comment>
<dbReference type="HAMAP" id="MF_00122">
    <property type="entry name" value="GatC"/>
    <property type="match status" value="1"/>
</dbReference>
<dbReference type="GO" id="GO:0050567">
    <property type="term" value="F:glutaminyl-tRNA synthase (glutamine-hydrolyzing) activity"/>
    <property type="evidence" value="ECO:0007669"/>
    <property type="project" value="UniProtKB-UniRule"/>
</dbReference>
<gene>
    <name evidence="1 2" type="primary">gatC</name>
    <name evidence="2" type="ORF">JIN84_08430</name>
</gene>
<accession>A0A934R2H5</accession>
<dbReference type="PANTHER" id="PTHR15004">
    <property type="entry name" value="GLUTAMYL-TRNA(GLN) AMIDOTRANSFERASE SUBUNIT C, MITOCHONDRIAL"/>
    <property type="match status" value="1"/>
</dbReference>
<keyword evidence="1" id="KW-0436">Ligase</keyword>
<name>A0A934R2H5_9BACT</name>
<dbReference type="RefSeq" id="WP_200350598.1">
    <property type="nucleotide sequence ID" value="NZ_BAABHZ010000008.1"/>
</dbReference>
<sequence>MSHSHIDVRYVANLARLELSDAEVAEFQPQLEAILGHVEALSKLDVSGIDPTAHANEIFGRMREDVPHESLSQAAMLQNAPDQAQGQIRVPKVVTDA</sequence>
<evidence type="ECO:0000313" key="2">
    <source>
        <dbReference type="EMBL" id="MBK1815639.1"/>
    </source>
</evidence>
<evidence type="ECO:0000313" key="3">
    <source>
        <dbReference type="Proteomes" id="UP000600139"/>
    </source>
</evidence>
<comment type="similarity">
    <text evidence="1">Belongs to the GatC family.</text>
</comment>
<comment type="function">
    <text evidence="1">Allows the formation of correctly charged Asn-tRNA(Asn) or Gln-tRNA(Gln) through the transamidation of misacylated Asp-tRNA(Asn) or Glu-tRNA(Gln) in organisms which lack either or both of asparaginyl-tRNA or glutaminyl-tRNA synthetases. The reaction takes place in the presence of glutamine and ATP through an activated phospho-Asp-tRNA(Asn) or phospho-Glu-tRNA(Gln).</text>
</comment>
<dbReference type="NCBIfam" id="TIGR00135">
    <property type="entry name" value="gatC"/>
    <property type="match status" value="1"/>
</dbReference>
<dbReference type="GO" id="GO:0006450">
    <property type="term" value="P:regulation of translational fidelity"/>
    <property type="evidence" value="ECO:0007669"/>
    <property type="project" value="InterPro"/>
</dbReference>
<dbReference type="AlphaFoldDB" id="A0A934R2H5"/>